<keyword evidence="1" id="KW-0472">Membrane</keyword>
<proteinExistence type="predicted"/>
<reference evidence="3" key="1">
    <citation type="submission" date="2016-08" db="EMBL/GenBank/DDBJ databases">
        <authorList>
            <person name="Varghese N."/>
            <person name="Submissions Spin"/>
        </authorList>
    </citation>
    <scope>NUCLEOTIDE SEQUENCE [LARGE SCALE GENOMIC DNA]</scope>
    <source>
        <strain evidence="3">R-53094</strain>
    </source>
</reference>
<dbReference type="Proteomes" id="UP000199268">
    <property type="component" value="Unassembled WGS sequence"/>
</dbReference>
<feature type="transmembrane region" description="Helical" evidence="1">
    <location>
        <begin position="7"/>
        <end position="28"/>
    </location>
</feature>
<evidence type="ECO:0000313" key="3">
    <source>
        <dbReference type="Proteomes" id="UP000199268"/>
    </source>
</evidence>
<organism evidence="2 3">
    <name type="scientific">Weissella bombi</name>
    <dbReference type="NCBI Taxonomy" id="1505725"/>
    <lineage>
        <taxon>Bacteria</taxon>
        <taxon>Bacillati</taxon>
        <taxon>Bacillota</taxon>
        <taxon>Bacilli</taxon>
        <taxon>Lactobacillales</taxon>
        <taxon>Lactobacillaceae</taxon>
        <taxon>Weissella</taxon>
    </lineage>
</organism>
<accession>A0A1C3ZYL6</accession>
<dbReference type="OrthoDB" id="9901109at2"/>
<dbReference type="STRING" id="1505725.GA0061074_10365"/>
<dbReference type="EMBL" id="FMAO01000003">
    <property type="protein sequence ID" value="SCB87469.1"/>
    <property type="molecule type" value="Genomic_DNA"/>
</dbReference>
<evidence type="ECO:0000313" key="2">
    <source>
        <dbReference type="EMBL" id="SCB87469.1"/>
    </source>
</evidence>
<protein>
    <submittedName>
        <fullName evidence="2">Uncharacterized protein</fullName>
    </submittedName>
</protein>
<keyword evidence="1" id="KW-0812">Transmembrane</keyword>
<dbReference type="AlphaFoldDB" id="A0A1C3ZYL6"/>
<name>A0A1C3ZYL6_9LACO</name>
<evidence type="ECO:0000256" key="1">
    <source>
        <dbReference type="SAM" id="Phobius"/>
    </source>
</evidence>
<keyword evidence="1" id="KW-1133">Transmembrane helix</keyword>
<sequence length="98" mass="11725">MNKQRRAFILSQIVVLSFGLLGATMLWMGSQVHYQTMQKREYLFWLRKSQAVHYVRTTKNLKVDRQGKTFPRVIRIEDKGYYVRVSEYQIVRVPKLSN</sequence>
<keyword evidence="3" id="KW-1185">Reference proteome</keyword>
<dbReference type="RefSeq" id="WP_092461887.1">
    <property type="nucleotide sequence ID" value="NZ_BJEE01000004.1"/>
</dbReference>
<gene>
    <name evidence="2" type="ORF">GA0061074_10365</name>
</gene>